<evidence type="ECO:0000313" key="2">
    <source>
        <dbReference type="Proteomes" id="UP001501752"/>
    </source>
</evidence>
<reference evidence="2" key="1">
    <citation type="journal article" date="2019" name="Int. J. Syst. Evol. Microbiol.">
        <title>The Global Catalogue of Microorganisms (GCM) 10K type strain sequencing project: providing services to taxonomists for standard genome sequencing and annotation.</title>
        <authorList>
            <consortium name="The Broad Institute Genomics Platform"/>
            <consortium name="The Broad Institute Genome Sequencing Center for Infectious Disease"/>
            <person name="Wu L."/>
            <person name="Ma J."/>
        </authorList>
    </citation>
    <scope>NUCLEOTIDE SEQUENCE [LARGE SCALE GENOMIC DNA]</scope>
    <source>
        <strain evidence="2">JCM 13006</strain>
    </source>
</reference>
<protein>
    <submittedName>
        <fullName evidence="1">Uncharacterized protein</fullName>
    </submittedName>
</protein>
<evidence type="ECO:0000313" key="1">
    <source>
        <dbReference type="EMBL" id="GAA4830618.1"/>
    </source>
</evidence>
<dbReference type="RefSeq" id="WP_345694707.1">
    <property type="nucleotide sequence ID" value="NZ_BAABIS010000001.1"/>
</dbReference>
<organism evidence="1 2">
    <name type="scientific">Kitasatospora terrestris</name>
    <dbReference type="NCBI Taxonomy" id="258051"/>
    <lineage>
        <taxon>Bacteria</taxon>
        <taxon>Bacillati</taxon>
        <taxon>Actinomycetota</taxon>
        <taxon>Actinomycetes</taxon>
        <taxon>Kitasatosporales</taxon>
        <taxon>Streptomycetaceae</taxon>
        <taxon>Kitasatospora</taxon>
    </lineage>
</organism>
<keyword evidence="2" id="KW-1185">Reference proteome</keyword>
<accession>A0ABP9D9H0</accession>
<dbReference type="EMBL" id="BAABIS010000001">
    <property type="protein sequence ID" value="GAA4830618.1"/>
    <property type="molecule type" value="Genomic_DNA"/>
</dbReference>
<gene>
    <name evidence="1" type="ORF">GCM10023235_00790</name>
</gene>
<name>A0ABP9D9H0_9ACTN</name>
<dbReference type="Proteomes" id="UP001501752">
    <property type="component" value="Unassembled WGS sequence"/>
</dbReference>
<sequence length="91" mass="9919">MNTIEPALLVGLIGPPDHPERLLVRLADGWQEVTARLDDADARTVAARIHLRAEHSPASVTHWIHDGPPIRVTRARRSATNTGPLTFAGFA</sequence>
<proteinExistence type="predicted"/>
<comment type="caution">
    <text evidence="1">The sequence shown here is derived from an EMBL/GenBank/DDBJ whole genome shotgun (WGS) entry which is preliminary data.</text>
</comment>